<feature type="domain" description="Myb-like" evidence="6">
    <location>
        <begin position="97"/>
        <end position="160"/>
    </location>
</feature>
<dbReference type="EMBL" id="AMBO01000387">
    <property type="protein sequence ID" value="EKC98522.1"/>
    <property type="molecule type" value="Genomic_DNA"/>
</dbReference>
<feature type="compositionally biased region" description="Low complexity" evidence="5">
    <location>
        <begin position="51"/>
        <end position="94"/>
    </location>
</feature>
<dbReference type="STRING" id="1220162.K1VP88"/>
<proteinExistence type="predicted"/>
<evidence type="ECO:0000256" key="5">
    <source>
        <dbReference type="SAM" id="MobiDB-lite"/>
    </source>
</evidence>
<keyword evidence="1" id="KW-0805">Transcription regulation</keyword>
<comment type="caution">
    <text evidence="8">The sequence shown here is derived from an EMBL/GenBank/DDBJ whole genome shotgun (WGS) entry which is preliminary data.</text>
</comment>
<evidence type="ECO:0000259" key="7">
    <source>
        <dbReference type="PROSITE" id="PS51294"/>
    </source>
</evidence>
<evidence type="ECO:0000259" key="6">
    <source>
        <dbReference type="PROSITE" id="PS50090"/>
    </source>
</evidence>
<dbReference type="SMR" id="K1VP88"/>
<feature type="domain" description="Myb-like" evidence="6">
    <location>
        <begin position="161"/>
        <end position="211"/>
    </location>
</feature>
<dbReference type="OrthoDB" id="2143914at2759"/>
<feature type="compositionally biased region" description="Low complexity" evidence="5">
    <location>
        <begin position="31"/>
        <end position="44"/>
    </location>
</feature>
<reference evidence="8 9" key="1">
    <citation type="journal article" date="2012" name="Eukaryot. Cell">
        <title>Genome sequence of the Trichosporon asahii environmental strain CBS 8904.</title>
        <authorList>
            <person name="Yang R.Y."/>
            <person name="Li H.T."/>
            <person name="Zhu H."/>
            <person name="Zhou G.P."/>
            <person name="Wang M."/>
            <person name="Wang L."/>
        </authorList>
    </citation>
    <scope>NUCLEOTIDE SEQUENCE [LARGE SCALE GENOMIC DNA]</scope>
    <source>
        <strain evidence="8 9">CBS 8904</strain>
    </source>
</reference>
<dbReference type="PANTHER" id="PTHR46621:SF1">
    <property type="entry name" value="SNRNA-ACTIVATING PROTEIN COMPLEX SUBUNIT 4"/>
    <property type="match status" value="1"/>
</dbReference>
<evidence type="ECO:0000313" key="8">
    <source>
        <dbReference type="EMBL" id="EKC98522.1"/>
    </source>
</evidence>
<feature type="region of interest" description="Disordered" evidence="5">
    <location>
        <begin position="363"/>
        <end position="420"/>
    </location>
</feature>
<evidence type="ECO:0000256" key="2">
    <source>
        <dbReference type="ARBA" id="ARBA00023125"/>
    </source>
</evidence>
<feature type="region of interest" description="Disordered" evidence="5">
    <location>
        <begin position="1"/>
        <end position="106"/>
    </location>
</feature>
<dbReference type="Gene3D" id="1.10.10.60">
    <property type="entry name" value="Homeodomain-like"/>
    <property type="match status" value="3"/>
</dbReference>
<feature type="compositionally biased region" description="Low complexity" evidence="5">
    <location>
        <begin position="1"/>
        <end position="24"/>
    </location>
</feature>
<name>K1VP88_TRIAC</name>
<dbReference type="InterPro" id="IPR001005">
    <property type="entry name" value="SANT/Myb"/>
</dbReference>
<keyword evidence="2" id="KW-0238">DNA-binding</keyword>
<keyword evidence="9" id="KW-1185">Reference proteome</keyword>
<dbReference type="Pfam" id="PF13921">
    <property type="entry name" value="Myb_DNA-bind_6"/>
    <property type="match status" value="1"/>
</dbReference>
<sequence>MNAPGITGAAPAGPNRPQQPSLLPVVPPGPASSSSGQTLSAASGPASVPELGSAGPSGQASGSGPSSSHIPSESLPIEAGHSQTATSPASTSATGSYMQRSRRRWTAEEDAKLISAVKAYGSARGPGSAWSLISQGIPGRTNKDSSVDRQDCRKRWFHSLDPSVRKGKWSPNEDDALRKLYSELGPQWKEIALRIPGRKDDQVSKRWRDVLAPELTSKKPWSGKEDALLLELLEKLGPRWTAIADKLPGRSPIACRNRSRKFRKQRPEPSQRHGCRISVIKKRTNPAVADDTPSSTGASGSGSGTASARSGSGSGVASAGPSTVPLPSMMTERSMQEDGEPDWRLPADLNPNISVSSFNFDLDQNRLVGPSPHDQPGAPGPGGPGSQGPPGSVPGQAPPAPPSAASGPQSTGGSMMGDSVMGIAASPAVNTSGLPMSHESVSPTTHMDQLPPQMEGWMPPTPMQMGMPLFDRAVDDMWGLFVALDRGDPAVLVDSNLLRQLVAGAASGIGHPPMPGRT</sequence>
<feature type="compositionally biased region" description="Basic residues" evidence="5">
    <location>
        <begin position="273"/>
        <end position="284"/>
    </location>
</feature>
<dbReference type="InterPro" id="IPR051575">
    <property type="entry name" value="Myb-like_DNA-bd"/>
</dbReference>
<dbReference type="GO" id="GO:0001006">
    <property type="term" value="F:RNA polymerase III type 3 promoter sequence-specific DNA binding"/>
    <property type="evidence" value="ECO:0007669"/>
    <property type="project" value="TreeGrafter"/>
</dbReference>
<dbReference type="CDD" id="cd00167">
    <property type="entry name" value="SANT"/>
    <property type="match status" value="3"/>
</dbReference>
<dbReference type="AlphaFoldDB" id="K1VP88"/>
<evidence type="ECO:0000256" key="3">
    <source>
        <dbReference type="ARBA" id="ARBA00023163"/>
    </source>
</evidence>
<feature type="compositionally biased region" description="Low complexity" evidence="5">
    <location>
        <begin position="292"/>
        <end position="323"/>
    </location>
</feature>
<feature type="domain" description="Myb-like" evidence="6">
    <location>
        <begin position="218"/>
        <end position="263"/>
    </location>
</feature>
<evidence type="ECO:0000256" key="4">
    <source>
        <dbReference type="ARBA" id="ARBA00023242"/>
    </source>
</evidence>
<feature type="region of interest" description="Disordered" evidence="5">
    <location>
        <begin position="428"/>
        <end position="447"/>
    </location>
</feature>
<organism evidence="8 9">
    <name type="scientific">Trichosporon asahii var. asahii (strain CBS 8904)</name>
    <name type="common">Yeast</name>
    <dbReference type="NCBI Taxonomy" id="1220162"/>
    <lineage>
        <taxon>Eukaryota</taxon>
        <taxon>Fungi</taxon>
        <taxon>Dikarya</taxon>
        <taxon>Basidiomycota</taxon>
        <taxon>Agaricomycotina</taxon>
        <taxon>Tremellomycetes</taxon>
        <taxon>Trichosporonales</taxon>
        <taxon>Trichosporonaceae</taxon>
        <taxon>Trichosporon</taxon>
    </lineage>
</organism>
<dbReference type="SUPFAM" id="SSF46689">
    <property type="entry name" value="Homeodomain-like"/>
    <property type="match status" value="2"/>
</dbReference>
<dbReference type="PROSITE" id="PS50090">
    <property type="entry name" value="MYB_LIKE"/>
    <property type="match status" value="3"/>
</dbReference>
<dbReference type="eggNOG" id="KOG0048">
    <property type="taxonomic scope" value="Eukaryota"/>
</dbReference>
<dbReference type="PANTHER" id="PTHR46621">
    <property type="entry name" value="SNRNA-ACTIVATING PROTEIN COMPLEX SUBUNIT 4"/>
    <property type="match status" value="1"/>
</dbReference>
<accession>K1VP88</accession>
<dbReference type="GO" id="GO:0042795">
    <property type="term" value="P:snRNA transcription by RNA polymerase II"/>
    <property type="evidence" value="ECO:0007669"/>
    <property type="project" value="TreeGrafter"/>
</dbReference>
<feature type="region of interest" description="Disordered" evidence="5">
    <location>
        <begin position="250"/>
        <end position="350"/>
    </location>
</feature>
<keyword evidence="3" id="KW-0804">Transcription</keyword>
<dbReference type="InterPro" id="IPR017930">
    <property type="entry name" value="Myb_dom"/>
</dbReference>
<evidence type="ECO:0000313" key="9">
    <source>
        <dbReference type="Proteomes" id="UP000006757"/>
    </source>
</evidence>
<dbReference type="InterPro" id="IPR009057">
    <property type="entry name" value="Homeodomain-like_sf"/>
</dbReference>
<gene>
    <name evidence="8" type="ORF">A1Q2_07118</name>
</gene>
<dbReference type="GO" id="GO:0042796">
    <property type="term" value="P:snRNA transcription by RNA polymerase III"/>
    <property type="evidence" value="ECO:0007669"/>
    <property type="project" value="TreeGrafter"/>
</dbReference>
<dbReference type="HOGENOM" id="CLU_525988_0_0_1"/>
<dbReference type="Proteomes" id="UP000006757">
    <property type="component" value="Unassembled WGS sequence"/>
</dbReference>
<feature type="domain" description="HTH myb-type" evidence="7">
    <location>
        <begin position="218"/>
        <end position="267"/>
    </location>
</feature>
<dbReference type="Pfam" id="PF00249">
    <property type="entry name" value="Myb_DNA-binding"/>
    <property type="match status" value="1"/>
</dbReference>
<dbReference type="GO" id="GO:0019185">
    <property type="term" value="C:snRNA-activating protein complex"/>
    <property type="evidence" value="ECO:0007669"/>
    <property type="project" value="TreeGrafter"/>
</dbReference>
<keyword evidence="4" id="KW-0539">Nucleus</keyword>
<feature type="domain" description="HTH myb-type" evidence="7">
    <location>
        <begin position="161"/>
        <end position="215"/>
    </location>
</feature>
<feature type="region of interest" description="Disordered" evidence="5">
    <location>
        <begin position="122"/>
        <end position="149"/>
    </location>
</feature>
<feature type="compositionally biased region" description="Low complexity" evidence="5">
    <location>
        <begin position="403"/>
        <end position="413"/>
    </location>
</feature>
<evidence type="ECO:0000256" key="1">
    <source>
        <dbReference type="ARBA" id="ARBA00023015"/>
    </source>
</evidence>
<dbReference type="PROSITE" id="PS51294">
    <property type="entry name" value="HTH_MYB"/>
    <property type="match status" value="2"/>
</dbReference>
<dbReference type="GO" id="GO:0000978">
    <property type="term" value="F:RNA polymerase II cis-regulatory region sequence-specific DNA binding"/>
    <property type="evidence" value="ECO:0007669"/>
    <property type="project" value="TreeGrafter"/>
</dbReference>
<dbReference type="SMART" id="SM00717">
    <property type="entry name" value="SANT"/>
    <property type="match status" value="3"/>
</dbReference>
<protein>
    <submittedName>
        <fullName evidence="8">Uncharacterized protein</fullName>
    </submittedName>
</protein>
<dbReference type="InParanoid" id="K1VP88"/>